<keyword evidence="3" id="KW-0418">Kinase</keyword>
<accession>A0A4Z0W5W7</accession>
<dbReference type="RefSeq" id="WP_135485033.1">
    <property type="nucleotide sequence ID" value="NZ_SRMF01000017.1"/>
</dbReference>
<dbReference type="GO" id="GO:0000155">
    <property type="term" value="F:phosphorelay sensor kinase activity"/>
    <property type="evidence" value="ECO:0007669"/>
    <property type="project" value="InterPro"/>
</dbReference>
<evidence type="ECO:0000259" key="2">
    <source>
        <dbReference type="Pfam" id="PF06580"/>
    </source>
</evidence>
<dbReference type="Proteomes" id="UP000297475">
    <property type="component" value="Unassembled WGS sequence"/>
</dbReference>
<dbReference type="EMBL" id="SRMF01000017">
    <property type="protein sequence ID" value="TGG90086.1"/>
    <property type="molecule type" value="Genomic_DNA"/>
</dbReference>
<gene>
    <name evidence="3" type="ORF">E4656_19660</name>
</gene>
<feature type="domain" description="Signal transduction histidine kinase internal region" evidence="2">
    <location>
        <begin position="153"/>
        <end position="231"/>
    </location>
</feature>
<dbReference type="AlphaFoldDB" id="A0A4Z0W5W7"/>
<dbReference type="Pfam" id="PF06580">
    <property type="entry name" value="His_kinase"/>
    <property type="match status" value="1"/>
</dbReference>
<dbReference type="OrthoDB" id="9792992at2"/>
<dbReference type="SUPFAM" id="SSF55874">
    <property type="entry name" value="ATPase domain of HSP90 chaperone/DNA topoisomerase II/histidine kinase"/>
    <property type="match status" value="1"/>
</dbReference>
<dbReference type="PANTHER" id="PTHR34220">
    <property type="entry name" value="SENSOR HISTIDINE KINASE YPDA"/>
    <property type="match status" value="1"/>
</dbReference>
<keyword evidence="3" id="KW-0808">Transferase</keyword>
<evidence type="ECO:0000313" key="3">
    <source>
        <dbReference type="EMBL" id="TGG90086.1"/>
    </source>
</evidence>
<evidence type="ECO:0000313" key="4">
    <source>
        <dbReference type="Proteomes" id="UP000297475"/>
    </source>
</evidence>
<keyword evidence="1" id="KW-1133">Transmembrane helix</keyword>
<proteinExistence type="predicted"/>
<dbReference type="InterPro" id="IPR036890">
    <property type="entry name" value="HATPase_C_sf"/>
</dbReference>
<name>A0A4Z0W5W7_9GAMM</name>
<keyword evidence="1" id="KW-0472">Membrane</keyword>
<dbReference type="GO" id="GO:0016020">
    <property type="term" value="C:membrane"/>
    <property type="evidence" value="ECO:0007669"/>
    <property type="project" value="InterPro"/>
</dbReference>
<comment type="caution">
    <text evidence="3">The sequence shown here is derived from an EMBL/GenBank/DDBJ whole genome shotgun (WGS) entry which is preliminary data.</text>
</comment>
<evidence type="ECO:0000256" key="1">
    <source>
        <dbReference type="SAM" id="Phobius"/>
    </source>
</evidence>
<keyword evidence="1" id="KW-0812">Transmembrane</keyword>
<feature type="transmembrane region" description="Helical" evidence="1">
    <location>
        <begin position="81"/>
        <end position="99"/>
    </location>
</feature>
<sequence length="355" mass="39624">MRDSAAATTLSPPTLCTDDAVWFVVLIAQLLGLVIALLLGLPNFWLHLALASLFCHWVGLVGLACLCQLQKRGVDGQARRHWVLYWGVLSTLGIVALTLGHRLHAWLFPLQAMNDPGTLLMQVAAVLLFAGLLLRYWYLQNALTLRQQATTRAELDALQARLNPHFLFNALNSVAALIRQDPQRAEQAVEHLSDLMRASLRSQQALTPLRQEIELTRAYIWLEQARFGDRLQQDWQIDDRLLDLQVPMLSLQPLVENAVRHGIGPRAEGGTIQITISAAVRVWMIRVKNPLPEQPAEPGNRFALDTLQARGASLLGDAFSLSTRKVSDHFVAQMTFRLPEHWAPDPGQAPPPARE</sequence>
<reference evidence="3 4" key="1">
    <citation type="submission" date="2019-04" db="EMBL/GenBank/DDBJ databases">
        <title>Natronospirillum operosus gen. nov., sp. nov., a haloalkaliphilic satellite isolated from decaying biomass of laboratory culture of cyanobacterium Geitlerinema sp. and proposal of Natronospirillaceae fam. nov. and Saccharospirillaceae fam. nov.</title>
        <authorList>
            <person name="Kevbrin V."/>
            <person name="Boltyanskaya Y."/>
            <person name="Koziaeva V."/>
            <person name="Grouzdev D.S."/>
            <person name="Park M."/>
            <person name="Cho J."/>
        </authorList>
    </citation>
    <scope>NUCLEOTIDE SEQUENCE [LARGE SCALE GENOMIC DNA]</scope>
    <source>
        <strain evidence="3 4">G-116</strain>
    </source>
</reference>
<dbReference type="InterPro" id="IPR050640">
    <property type="entry name" value="Bact_2-comp_sensor_kinase"/>
</dbReference>
<protein>
    <submittedName>
        <fullName evidence="3">Sensor histidine kinase</fullName>
    </submittedName>
</protein>
<keyword evidence="4" id="KW-1185">Reference proteome</keyword>
<feature type="transmembrane region" description="Helical" evidence="1">
    <location>
        <begin position="45"/>
        <end position="69"/>
    </location>
</feature>
<dbReference type="InterPro" id="IPR010559">
    <property type="entry name" value="Sig_transdc_His_kin_internal"/>
</dbReference>
<organism evidence="3 4">
    <name type="scientific">Natronospirillum operosum</name>
    <dbReference type="NCBI Taxonomy" id="2759953"/>
    <lineage>
        <taxon>Bacteria</taxon>
        <taxon>Pseudomonadati</taxon>
        <taxon>Pseudomonadota</taxon>
        <taxon>Gammaproteobacteria</taxon>
        <taxon>Oceanospirillales</taxon>
        <taxon>Natronospirillaceae</taxon>
        <taxon>Natronospirillum</taxon>
    </lineage>
</organism>
<feature type="transmembrane region" description="Helical" evidence="1">
    <location>
        <begin position="119"/>
        <end position="138"/>
    </location>
</feature>
<dbReference type="PANTHER" id="PTHR34220:SF7">
    <property type="entry name" value="SENSOR HISTIDINE KINASE YPDA"/>
    <property type="match status" value="1"/>
</dbReference>
<feature type="transmembrane region" description="Helical" evidence="1">
    <location>
        <begin position="20"/>
        <end position="39"/>
    </location>
</feature>